<accession>A0A5C6Q716</accession>
<dbReference type="InterPro" id="IPR041891">
    <property type="entry name" value="Alpha_CA_prokaryot-like"/>
</dbReference>
<keyword evidence="6 10" id="KW-0479">Metal-binding</keyword>
<dbReference type="InterPro" id="IPR018338">
    <property type="entry name" value="Carbonic_anhydrase_a-class_CS"/>
</dbReference>
<evidence type="ECO:0000256" key="10">
    <source>
        <dbReference type="RuleBase" id="RU367011"/>
    </source>
</evidence>
<comment type="catalytic activity">
    <reaction evidence="9 10">
        <text>hydrogencarbonate + H(+) = CO2 + H2O</text>
        <dbReference type="Rhea" id="RHEA:10748"/>
        <dbReference type="ChEBI" id="CHEBI:15377"/>
        <dbReference type="ChEBI" id="CHEBI:15378"/>
        <dbReference type="ChEBI" id="CHEBI:16526"/>
        <dbReference type="ChEBI" id="CHEBI:17544"/>
        <dbReference type="EC" id="4.2.1.1"/>
    </reaction>
</comment>
<dbReference type="SUPFAM" id="SSF51069">
    <property type="entry name" value="Carbonic anhydrase"/>
    <property type="match status" value="1"/>
</dbReference>
<evidence type="ECO:0000256" key="5">
    <source>
        <dbReference type="ARBA" id="ARBA00014628"/>
    </source>
</evidence>
<dbReference type="InterPro" id="IPR036398">
    <property type="entry name" value="CA_dom_sf"/>
</dbReference>
<keyword evidence="7 10" id="KW-0862">Zinc</keyword>
<evidence type="ECO:0000256" key="7">
    <source>
        <dbReference type="ARBA" id="ARBA00022833"/>
    </source>
</evidence>
<dbReference type="SMART" id="SM01057">
    <property type="entry name" value="Carb_anhydrase"/>
    <property type="match status" value="1"/>
</dbReference>
<sequence length="213" mass="23828">MYWGDLSSEYALCSSGVNQSPVNIVTDNVIEADLPPLVLNPHISEIDMVNNGHTIQANIKGNNTFTNDAGSFNLLQFHFHAPSEHTIDSKSFPLEVHFVHADQDARLAVIGVMFEVGKSNPELAQMWKDMPEANQSKKMLINALTKVKLLPEKKSYYRLNGSLTTPPCTEGVRWFILKDTIEASQEQIDKFHNVIGTDTNRPTQPINARVILQ</sequence>
<organism evidence="12 13">
    <name type="scientific">Colwellia demingiae</name>
    <dbReference type="NCBI Taxonomy" id="89401"/>
    <lineage>
        <taxon>Bacteria</taxon>
        <taxon>Pseudomonadati</taxon>
        <taxon>Pseudomonadota</taxon>
        <taxon>Gammaproteobacteria</taxon>
        <taxon>Alteromonadales</taxon>
        <taxon>Colwelliaceae</taxon>
        <taxon>Colwellia</taxon>
    </lineage>
</organism>
<comment type="similarity">
    <text evidence="3 10">Belongs to the alpha-carbonic anhydrase family.</text>
</comment>
<dbReference type="PROSITE" id="PS00162">
    <property type="entry name" value="ALPHA_CA_1"/>
    <property type="match status" value="1"/>
</dbReference>
<dbReference type="SMR" id="A0A5C6Q716"/>
<evidence type="ECO:0000259" key="11">
    <source>
        <dbReference type="PROSITE" id="PS51144"/>
    </source>
</evidence>
<name>A0A5C6Q716_9GAMM</name>
<dbReference type="PANTHER" id="PTHR18952:SF265">
    <property type="entry name" value="CARBONIC ANHYDRASE"/>
    <property type="match status" value="1"/>
</dbReference>
<dbReference type="InterPro" id="IPR023561">
    <property type="entry name" value="Carbonic_anhydrase_a-class"/>
</dbReference>
<evidence type="ECO:0000256" key="4">
    <source>
        <dbReference type="ARBA" id="ARBA00012925"/>
    </source>
</evidence>
<dbReference type="CDD" id="cd03124">
    <property type="entry name" value="alpha_CA_prokaryotic_like"/>
    <property type="match status" value="1"/>
</dbReference>
<feature type="domain" description="Alpha-carbonic anhydrase" evidence="11">
    <location>
        <begin position="1"/>
        <end position="213"/>
    </location>
</feature>
<evidence type="ECO:0000256" key="1">
    <source>
        <dbReference type="ARBA" id="ARBA00001947"/>
    </source>
</evidence>
<keyword evidence="8 10" id="KW-0456">Lyase</keyword>
<dbReference type="OrthoDB" id="5327615at2"/>
<evidence type="ECO:0000256" key="6">
    <source>
        <dbReference type="ARBA" id="ARBA00022723"/>
    </source>
</evidence>
<dbReference type="Proteomes" id="UP000321822">
    <property type="component" value="Unassembled WGS sequence"/>
</dbReference>
<comment type="cofactor">
    <cofactor evidence="1 10">
        <name>Zn(2+)</name>
        <dbReference type="ChEBI" id="CHEBI:29105"/>
    </cofactor>
</comment>
<dbReference type="Gene3D" id="3.10.200.10">
    <property type="entry name" value="Alpha carbonic anhydrase"/>
    <property type="match status" value="1"/>
</dbReference>
<evidence type="ECO:0000256" key="2">
    <source>
        <dbReference type="ARBA" id="ARBA00002904"/>
    </source>
</evidence>
<comment type="caution">
    <text evidence="12">The sequence shown here is derived from an EMBL/GenBank/DDBJ whole genome shotgun (WGS) entry which is preliminary data.</text>
</comment>
<keyword evidence="13" id="KW-1185">Reference proteome</keyword>
<reference evidence="12 13" key="1">
    <citation type="submission" date="2019-07" db="EMBL/GenBank/DDBJ databases">
        <title>Genomes of sea-ice associated Colwellia species.</title>
        <authorList>
            <person name="Bowman J.P."/>
        </authorList>
    </citation>
    <scope>NUCLEOTIDE SEQUENCE [LARGE SCALE GENOMIC DNA]</scope>
    <source>
        <strain evidence="12 13">ACAM 459</strain>
    </source>
</reference>
<evidence type="ECO:0000256" key="8">
    <source>
        <dbReference type="ARBA" id="ARBA00023239"/>
    </source>
</evidence>
<protein>
    <recommendedName>
        <fullName evidence="5 10">Carbonic anhydrase</fullName>
        <ecNumber evidence="4 10">4.2.1.1</ecNumber>
    </recommendedName>
</protein>
<evidence type="ECO:0000313" key="12">
    <source>
        <dbReference type="EMBL" id="TWX64775.1"/>
    </source>
</evidence>
<evidence type="ECO:0000256" key="9">
    <source>
        <dbReference type="ARBA" id="ARBA00048348"/>
    </source>
</evidence>
<comment type="function">
    <text evidence="2 10">Reversible hydration of carbon dioxide.</text>
</comment>
<gene>
    <name evidence="12" type="ORF">ESZ36_18960</name>
</gene>
<dbReference type="GO" id="GO:0004089">
    <property type="term" value="F:carbonate dehydratase activity"/>
    <property type="evidence" value="ECO:0007669"/>
    <property type="project" value="UniProtKB-UniRule"/>
</dbReference>
<dbReference type="PROSITE" id="PS51144">
    <property type="entry name" value="ALPHA_CA_2"/>
    <property type="match status" value="1"/>
</dbReference>
<dbReference type="EMBL" id="VOLT01000012">
    <property type="protein sequence ID" value="TWX64775.1"/>
    <property type="molecule type" value="Genomic_DNA"/>
</dbReference>
<evidence type="ECO:0000256" key="3">
    <source>
        <dbReference type="ARBA" id="ARBA00010718"/>
    </source>
</evidence>
<proteinExistence type="inferred from homology"/>
<dbReference type="InterPro" id="IPR001148">
    <property type="entry name" value="CA_dom"/>
</dbReference>
<dbReference type="PANTHER" id="PTHR18952">
    <property type="entry name" value="CARBONIC ANHYDRASE"/>
    <property type="match status" value="1"/>
</dbReference>
<dbReference type="GO" id="GO:0008270">
    <property type="term" value="F:zinc ion binding"/>
    <property type="evidence" value="ECO:0007669"/>
    <property type="project" value="UniProtKB-UniRule"/>
</dbReference>
<evidence type="ECO:0000313" key="13">
    <source>
        <dbReference type="Proteomes" id="UP000321822"/>
    </source>
</evidence>
<dbReference type="AlphaFoldDB" id="A0A5C6Q716"/>
<dbReference type="Pfam" id="PF00194">
    <property type="entry name" value="Carb_anhydrase"/>
    <property type="match status" value="1"/>
</dbReference>
<dbReference type="EC" id="4.2.1.1" evidence="4 10"/>